<dbReference type="EMBL" id="CP014672">
    <property type="protein sequence ID" value="ANW98066.1"/>
    <property type="molecule type" value="Genomic_DNA"/>
</dbReference>
<dbReference type="PROSITE" id="PS51782">
    <property type="entry name" value="LYSM"/>
    <property type="match status" value="1"/>
</dbReference>
<dbReference type="SUPFAM" id="SSF54106">
    <property type="entry name" value="LysM domain"/>
    <property type="match status" value="1"/>
</dbReference>
<dbReference type="OrthoDB" id="9800780at2"/>
<reference evidence="4 5" key="1">
    <citation type="submission" date="2016-02" db="EMBL/GenBank/DDBJ databases">
        <title>Comparison of Clostridium stercorarium subspecies using comparative genomics and transcriptomics.</title>
        <authorList>
            <person name="Schellenberg J."/>
            <person name="Thallinger G."/>
            <person name="Levin D.B."/>
            <person name="Zhang X."/>
            <person name="Alvare G."/>
            <person name="Fristensky B."/>
            <person name="Sparling R."/>
        </authorList>
    </citation>
    <scope>NUCLEOTIDE SEQUENCE [LARGE SCALE GENOMIC DNA]</scope>
    <source>
        <strain evidence="4 5">DSM 2910</strain>
    </source>
</reference>
<keyword evidence="2" id="KW-0812">Transmembrane</keyword>
<feature type="region of interest" description="Disordered" evidence="1">
    <location>
        <begin position="355"/>
        <end position="380"/>
    </location>
</feature>
<protein>
    <submittedName>
        <fullName evidence="4">Serine/threonine protein phosphatase</fullName>
    </submittedName>
</protein>
<dbReference type="RefSeq" id="WP_015358341.1">
    <property type="nucleotide sequence ID" value="NZ_CP014672.1"/>
</dbReference>
<dbReference type="InterPro" id="IPR036457">
    <property type="entry name" value="PPM-type-like_dom_sf"/>
</dbReference>
<feature type="transmembrane region" description="Helical" evidence="2">
    <location>
        <begin position="316"/>
        <end position="337"/>
    </location>
</feature>
<dbReference type="AlphaFoldDB" id="A0A1B1YBC7"/>
<evidence type="ECO:0000313" key="5">
    <source>
        <dbReference type="Proteomes" id="UP000092971"/>
    </source>
</evidence>
<dbReference type="InterPro" id="IPR036779">
    <property type="entry name" value="LysM_dom_sf"/>
</dbReference>
<organism evidence="4 5">
    <name type="scientific">Thermoclostridium stercorarium subsp. thermolacticum DSM 2910</name>
    <dbReference type="NCBI Taxonomy" id="1121336"/>
    <lineage>
        <taxon>Bacteria</taxon>
        <taxon>Bacillati</taxon>
        <taxon>Bacillota</taxon>
        <taxon>Clostridia</taxon>
        <taxon>Eubacteriales</taxon>
        <taxon>Oscillospiraceae</taxon>
        <taxon>Thermoclostridium</taxon>
    </lineage>
</organism>
<dbReference type="SUPFAM" id="SSF81606">
    <property type="entry name" value="PP2C-like"/>
    <property type="match status" value="1"/>
</dbReference>
<feature type="domain" description="LysM" evidence="3">
    <location>
        <begin position="384"/>
        <end position="433"/>
    </location>
</feature>
<name>A0A1B1YBC7_THEST</name>
<proteinExistence type="predicted"/>
<evidence type="ECO:0000313" key="4">
    <source>
        <dbReference type="EMBL" id="ANW98066.1"/>
    </source>
</evidence>
<sequence length="443" mass="50546">MSDLLKVNACVYSRKGCEQEENRDDFYMNGKFLSERNIDNIEASVDHRGSEFFFAVADHMEYSDEEQKMNLSILREIGKFHEKITVQDGDIDYKTRELTTRVTETAKYLKSFHDMNDVPENSPERKMGFAGLLINDGKAVVFTYGSCRVFYCHGGVFKRVSTMQQKAQPLIESGVVGEYSEEMEDIDDFEDIEDNFRVNDRADDIVVSYTEPIELFEGDKFLLISDGIYDTLGEDNIRDILLMRSDSTYIAYRMVNEAMKKECGDDMTAMVVSIERIKSAAAPKKAPLKSKSPEPKNVPPPTYKYRKSSIRKYENIIYYVAVFLTAVLIILILFFFIKNLMKNLSDPGDEVIEPTPIATLTPTPTPEVTPEPTEEPTPTEAPVQEYTVQQGDTLSSIARKFYGDNYIYVEKLGKYNNIPAPYDKIMLGQKIKIPPLDVLLEVE</sequence>
<dbReference type="CDD" id="cd00118">
    <property type="entry name" value="LysM"/>
    <property type="match status" value="1"/>
</dbReference>
<gene>
    <name evidence="4" type="ORF">CSTERTH_02905</name>
</gene>
<dbReference type="SMART" id="SM00257">
    <property type="entry name" value="LysM"/>
    <property type="match status" value="1"/>
</dbReference>
<keyword evidence="2" id="KW-0472">Membrane</keyword>
<evidence type="ECO:0000256" key="1">
    <source>
        <dbReference type="SAM" id="MobiDB-lite"/>
    </source>
</evidence>
<keyword evidence="2" id="KW-1133">Transmembrane helix</keyword>
<dbReference type="Proteomes" id="UP000092971">
    <property type="component" value="Chromosome"/>
</dbReference>
<dbReference type="Pfam" id="PF01476">
    <property type="entry name" value="LysM"/>
    <property type="match status" value="1"/>
</dbReference>
<evidence type="ECO:0000259" key="3">
    <source>
        <dbReference type="PROSITE" id="PS51782"/>
    </source>
</evidence>
<feature type="compositionally biased region" description="Low complexity" evidence="1">
    <location>
        <begin position="370"/>
        <end position="380"/>
    </location>
</feature>
<dbReference type="Gene3D" id="3.60.40.10">
    <property type="entry name" value="PPM-type phosphatase domain"/>
    <property type="match status" value="1"/>
</dbReference>
<evidence type="ECO:0000256" key="2">
    <source>
        <dbReference type="SAM" id="Phobius"/>
    </source>
</evidence>
<accession>A0A1B1YBC7</accession>
<dbReference type="Gene3D" id="3.10.350.10">
    <property type="entry name" value="LysM domain"/>
    <property type="match status" value="1"/>
</dbReference>
<dbReference type="InterPro" id="IPR018392">
    <property type="entry name" value="LysM"/>
</dbReference>